<protein>
    <submittedName>
        <fullName evidence="1">Uncharacterized protein</fullName>
    </submittedName>
</protein>
<dbReference type="AlphaFoldDB" id="A0A1J4SA87"/>
<reference evidence="1 2" key="1">
    <citation type="journal article" date="2016" name="Environ. Microbiol.">
        <title>Genomic resolution of a cold subsurface aquifer community provides metabolic insights for novel microbes adapted to high CO concentrations.</title>
        <authorList>
            <person name="Probst A.J."/>
            <person name="Castelle C.J."/>
            <person name="Singh A."/>
            <person name="Brown C.T."/>
            <person name="Anantharaman K."/>
            <person name="Sharon I."/>
            <person name="Hug L.A."/>
            <person name="Burstein D."/>
            <person name="Emerson J.B."/>
            <person name="Thomas B.C."/>
            <person name="Banfield J.F."/>
        </authorList>
    </citation>
    <scope>NUCLEOTIDE SEQUENCE [LARGE SCALE GENOMIC DNA]</scope>
    <source>
        <strain evidence="1">CG1_02_38_46</strain>
    </source>
</reference>
<organism evidence="1 2">
    <name type="scientific">Candidatus Desantisbacteria bacterium CG1_02_38_46</name>
    <dbReference type="NCBI Taxonomy" id="1817893"/>
    <lineage>
        <taxon>Bacteria</taxon>
        <taxon>Candidatus Desantisiibacteriota</taxon>
    </lineage>
</organism>
<name>A0A1J4SA87_9BACT</name>
<evidence type="ECO:0000313" key="1">
    <source>
        <dbReference type="EMBL" id="OIN95658.1"/>
    </source>
</evidence>
<comment type="caution">
    <text evidence="1">The sequence shown here is derived from an EMBL/GenBank/DDBJ whole genome shotgun (WGS) entry which is preliminary data.</text>
</comment>
<dbReference type="STRING" id="1817893.AUJ66_08770"/>
<sequence>MGTRSTTKIYDNGKLVLALYKQFDGYIEGWGKESKEFLNLGKWCNGICLADTEKGIRVFNGISDFALQIVTNFKTEAGGLYATTEDDKQEYNYEICFIPHRRKHFSLEGSRIKIICKQDSKFNQTFKIDKNGRLV</sequence>
<proteinExistence type="predicted"/>
<dbReference type="Proteomes" id="UP000182278">
    <property type="component" value="Unassembled WGS sequence"/>
</dbReference>
<dbReference type="EMBL" id="MNUO01000132">
    <property type="protein sequence ID" value="OIN95658.1"/>
    <property type="molecule type" value="Genomic_DNA"/>
</dbReference>
<accession>A0A1J4SA87</accession>
<evidence type="ECO:0000313" key="2">
    <source>
        <dbReference type="Proteomes" id="UP000182278"/>
    </source>
</evidence>
<gene>
    <name evidence="1" type="ORF">AUJ66_08770</name>
</gene>